<comment type="caution">
    <text evidence="1">The sequence shown here is derived from an EMBL/GenBank/DDBJ whole genome shotgun (WGS) entry which is preliminary data.</text>
</comment>
<organism evidence="1 2">
    <name type="scientific">Bacillus wiedmannii</name>
    <dbReference type="NCBI Taxonomy" id="1890302"/>
    <lineage>
        <taxon>Bacteria</taxon>
        <taxon>Bacillati</taxon>
        <taxon>Bacillota</taxon>
        <taxon>Bacilli</taxon>
        <taxon>Bacillales</taxon>
        <taxon>Bacillaceae</taxon>
        <taxon>Bacillus</taxon>
        <taxon>Bacillus cereus group</taxon>
    </lineage>
</organism>
<reference evidence="1 2" key="1">
    <citation type="journal article" date="2019" name="Environ. Microbiol.">
        <title>An active ?-lactamase is a part of an orchestrated cell wall stress resistance network of Bacillus subtilis and related rhizosphere species.</title>
        <authorList>
            <person name="Bucher T."/>
            <person name="Keren-Paz A."/>
            <person name="Hausser J."/>
            <person name="Olender T."/>
            <person name="Cytryn E."/>
            <person name="Kolodkin-Gal I."/>
        </authorList>
    </citation>
    <scope>NUCLEOTIDE SEQUENCE [LARGE SCALE GENOMIC DNA]</scope>
    <source>
        <strain evidence="1 2">I5</strain>
    </source>
</reference>
<proteinExistence type="predicted"/>
<dbReference type="EMBL" id="SZON01000053">
    <property type="protein sequence ID" value="TKI99122.1"/>
    <property type="molecule type" value="Genomic_DNA"/>
</dbReference>
<protein>
    <submittedName>
        <fullName evidence="1">Cyclic peptide transporter</fullName>
    </submittedName>
</protein>
<dbReference type="SUPFAM" id="SSF52540">
    <property type="entry name" value="P-loop containing nucleoside triphosphate hydrolases"/>
    <property type="match status" value="1"/>
</dbReference>
<feature type="non-terminal residue" evidence="1">
    <location>
        <position position="1"/>
    </location>
</feature>
<dbReference type="Gene3D" id="3.40.50.300">
    <property type="entry name" value="P-loop containing nucleotide triphosphate hydrolases"/>
    <property type="match status" value="1"/>
</dbReference>
<accession>A0A4U3BE44</accession>
<evidence type="ECO:0000313" key="2">
    <source>
        <dbReference type="Proteomes" id="UP000305222"/>
    </source>
</evidence>
<dbReference type="AlphaFoldDB" id="A0A4U3BE44"/>
<evidence type="ECO:0000313" key="1">
    <source>
        <dbReference type="EMBL" id="TKI99122.1"/>
    </source>
</evidence>
<dbReference type="Proteomes" id="UP000305222">
    <property type="component" value="Unassembled WGS sequence"/>
</dbReference>
<dbReference type="InterPro" id="IPR027417">
    <property type="entry name" value="P-loop_NTPase"/>
</dbReference>
<name>A0A4U3BE44_9BACI</name>
<sequence>TELLAELKEKGKAIIAITHDDRYFHIADKVIKMERGEIIENMKKHNYLDSFDCLKEELNDDKIG</sequence>
<gene>
    <name evidence="1" type="ORF">FC699_02295</name>
</gene>